<dbReference type="InterPro" id="IPR001173">
    <property type="entry name" value="Glyco_trans_2-like"/>
</dbReference>
<evidence type="ECO:0000259" key="1">
    <source>
        <dbReference type="Pfam" id="PF00535"/>
    </source>
</evidence>
<dbReference type="AlphaFoldDB" id="A0A1G7U3F6"/>
<gene>
    <name evidence="2" type="ORF">SAMN05421827_106152</name>
</gene>
<dbReference type="SUPFAM" id="SSF53448">
    <property type="entry name" value="Nucleotide-diphospho-sugar transferases"/>
    <property type="match status" value="1"/>
</dbReference>
<keyword evidence="2" id="KW-0808">Transferase</keyword>
<organism evidence="2 3">
    <name type="scientific">Pedobacter terrae</name>
    <dbReference type="NCBI Taxonomy" id="405671"/>
    <lineage>
        <taxon>Bacteria</taxon>
        <taxon>Pseudomonadati</taxon>
        <taxon>Bacteroidota</taxon>
        <taxon>Sphingobacteriia</taxon>
        <taxon>Sphingobacteriales</taxon>
        <taxon>Sphingobacteriaceae</taxon>
        <taxon>Pedobacter</taxon>
    </lineage>
</organism>
<feature type="domain" description="Glycosyltransferase 2-like" evidence="1">
    <location>
        <begin position="4"/>
        <end position="111"/>
    </location>
</feature>
<name>A0A1G7U3F6_9SPHI</name>
<accession>A0A1G7U3F6</accession>
<dbReference type="EMBL" id="FNCH01000006">
    <property type="protein sequence ID" value="SDG41908.1"/>
    <property type="molecule type" value="Genomic_DNA"/>
</dbReference>
<dbReference type="InterPro" id="IPR029044">
    <property type="entry name" value="Nucleotide-diphossugar_trans"/>
</dbReference>
<dbReference type="Proteomes" id="UP000199643">
    <property type="component" value="Unassembled WGS sequence"/>
</dbReference>
<proteinExistence type="predicted"/>
<reference evidence="3" key="1">
    <citation type="submission" date="2016-10" db="EMBL/GenBank/DDBJ databases">
        <authorList>
            <person name="Varghese N."/>
            <person name="Submissions S."/>
        </authorList>
    </citation>
    <scope>NUCLEOTIDE SEQUENCE [LARGE SCALE GENOMIC DNA]</scope>
    <source>
        <strain evidence="3">DSM 17933</strain>
    </source>
</reference>
<dbReference type="Gene3D" id="3.90.550.10">
    <property type="entry name" value="Spore Coat Polysaccharide Biosynthesis Protein SpsA, Chain A"/>
    <property type="match status" value="1"/>
</dbReference>
<evidence type="ECO:0000313" key="2">
    <source>
        <dbReference type="EMBL" id="SDG41908.1"/>
    </source>
</evidence>
<dbReference type="RefSeq" id="WP_090499255.1">
    <property type="nucleotide sequence ID" value="NZ_FNCH01000006.1"/>
</dbReference>
<dbReference type="STRING" id="405671.SAMN05421827_106152"/>
<dbReference type="CDD" id="cd00761">
    <property type="entry name" value="Glyco_tranf_GTA_type"/>
    <property type="match status" value="1"/>
</dbReference>
<dbReference type="InterPro" id="IPR050834">
    <property type="entry name" value="Glycosyltransf_2"/>
</dbReference>
<dbReference type="PANTHER" id="PTHR43685">
    <property type="entry name" value="GLYCOSYLTRANSFERASE"/>
    <property type="match status" value="1"/>
</dbReference>
<keyword evidence="3" id="KW-1185">Reference proteome</keyword>
<sequence>MNISIIIPTRNRALQLAETLESIAIQQLNNNIEVIVIDNGSNDNTKDMVIHFVKRIPNLIYKFDDMPGLLTGRHLGAEIASGEILCFLDDDVGLNPNYLKHLANTFSNNPSIHLATGPCLPKFEITPPKWLEYFWDKTLYGKCCSWLSLLDFGNIEIDISPMFMWGLNFCIRKSTLIDLGGFHPDCIPDHLQQFQGDGETGLASKAIKNGISTKYIPGLMLKHYVAKNRLTFEYFKRRAFYQGVCNSFTSLRITNNPQENIQKKRKEVKTIKKKLRDRLHPFYRWIKLLAPSKKKRLPKDIKILFDNLAQIEADGYNFHQLHFNNNRHVKDWVLKENYWDYKLPLNDR</sequence>
<dbReference type="GO" id="GO:0016740">
    <property type="term" value="F:transferase activity"/>
    <property type="evidence" value="ECO:0007669"/>
    <property type="project" value="UniProtKB-KW"/>
</dbReference>
<dbReference type="Pfam" id="PF00535">
    <property type="entry name" value="Glycos_transf_2"/>
    <property type="match status" value="1"/>
</dbReference>
<protein>
    <submittedName>
        <fullName evidence="2">Glycosyl transferase family 2</fullName>
    </submittedName>
</protein>
<dbReference type="PANTHER" id="PTHR43685:SF12">
    <property type="entry name" value="GLYCOSYL TRANSFERASE FAMILY 2"/>
    <property type="match status" value="1"/>
</dbReference>
<evidence type="ECO:0000313" key="3">
    <source>
        <dbReference type="Proteomes" id="UP000199643"/>
    </source>
</evidence>
<dbReference type="OrthoDB" id="597270at2"/>